<dbReference type="RefSeq" id="WP_033673151.1">
    <property type="nucleotide sequence ID" value="NZ_JOTM01000002.1"/>
</dbReference>
<keyword evidence="1" id="KW-0472">Membrane</keyword>
<name>A0A073KFK6_9BACI</name>
<keyword evidence="4" id="KW-1185">Reference proteome</keyword>
<dbReference type="PANTHER" id="PTHR30590:SF2">
    <property type="entry name" value="INNER MEMBRANE PROTEIN"/>
    <property type="match status" value="1"/>
</dbReference>
<feature type="transmembrane region" description="Helical" evidence="1">
    <location>
        <begin position="113"/>
        <end position="128"/>
    </location>
</feature>
<comment type="caution">
    <text evidence="3">The sequence shown here is derived from an EMBL/GenBank/DDBJ whole genome shotgun (WGS) entry which is preliminary data.</text>
</comment>
<dbReference type="eggNOG" id="COG2311">
    <property type="taxonomic scope" value="Bacteria"/>
</dbReference>
<sequence length="389" mass="44562">MKQRVEAIDAVRGFALFGIFLVNMTLIQFGMFSSDQPTYVFGKIDEGANWFIQFFGTHNFISLFSFLFGLSIILLQKSILAKEKRFFPVYIRRIIILLILGYIHGIFIWSGDILFAYGTVGIFLMMFINRKPKTLLIWAFILLAFTMFISYPFESNANVDDFSSYIGKEQTVHGTGSYIDHVKFRLYENPFEDIGITGFSGGFLLTFLMIILMAPLFLLGMYVGKKGWLFEIDKHVSSLKKLWLTSGIFSFTVKILALLTQQSILIMLKDSVSPFGMALFYGSSIILLFHYKKASRLLDHMANMGKMSVSNYLAQTIIATTIFYAYGLGLYGKIGYFFSIVLTIGIYGVQLYASTYWLQKYCMGPVEYVWRLGTYLKRPAFKRKLKKVS</sequence>
<dbReference type="InterPro" id="IPR052529">
    <property type="entry name" value="Bact_Transport_Assoc"/>
</dbReference>
<feature type="transmembrane region" description="Helical" evidence="1">
    <location>
        <begin position="194"/>
        <end position="221"/>
    </location>
</feature>
<proteinExistence type="predicted"/>
<reference evidence="3 4" key="1">
    <citation type="submission" date="2014-06" db="EMBL/GenBank/DDBJ databases">
        <title>Draft genome sequence of Bacillus gaemokensis JCM 15801 (MCCC 1A00707).</title>
        <authorList>
            <person name="Lai Q."/>
            <person name="Liu Y."/>
            <person name="Shao Z."/>
        </authorList>
    </citation>
    <scope>NUCLEOTIDE SEQUENCE [LARGE SCALE GENOMIC DNA]</scope>
    <source>
        <strain evidence="3 4">JCM 15801</strain>
    </source>
</reference>
<evidence type="ECO:0000313" key="4">
    <source>
        <dbReference type="Proteomes" id="UP000027778"/>
    </source>
</evidence>
<dbReference type="Proteomes" id="UP000027778">
    <property type="component" value="Unassembled WGS sequence"/>
</dbReference>
<dbReference type="Pfam" id="PF04235">
    <property type="entry name" value="DUF418"/>
    <property type="match status" value="1"/>
</dbReference>
<evidence type="ECO:0000259" key="2">
    <source>
        <dbReference type="Pfam" id="PF04235"/>
    </source>
</evidence>
<feature type="transmembrane region" description="Helical" evidence="1">
    <location>
        <begin position="334"/>
        <end position="353"/>
    </location>
</feature>
<dbReference type="PANTHER" id="PTHR30590">
    <property type="entry name" value="INNER MEMBRANE PROTEIN"/>
    <property type="match status" value="1"/>
</dbReference>
<evidence type="ECO:0000313" key="3">
    <source>
        <dbReference type="EMBL" id="KEK25296.1"/>
    </source>
</evidence>
<feature type="transmembrane region" description="Helical" evidence="1">
    <location>
        <begin position="51"/>
        <end position="75"/>
    </location>
</feature>
<feature type="transmembrane region" description="Helical" evidence="1">
    <location>
        <begin position="272"/>
        <end position="291"/>
    </location>
</feature>
<accession>A0A073KFK6</accession>
<organism evidence="3 4">
    <name type="scientific">Bacillus gaemokensis</name>
    <dbReference type="NCBI Taxonomy" id="574375"/>
    <lineage>
        <taxon>Bacteria</taxon>
        <taxon>Bacillati</taxon>
        <taxon>Bacillota</taxon>
        <taxon>Bacilli</taxon>
        <taxon>Bacillales</taxon>
        <taxon>Bacillaceae</taxon>
        <taxon>Bacillus</taxon>
        <taxon>Bacillus cereus group</taxon>
    </lineage>
</organism>
<dbReference type="STRING" id="574375.AZF08_07590"/>
<dbReference type="InterPro" id="IPR007349">
    <property type="entry name" value="DUF418"/>
</dbReference>
<evidence type="ECO:0000256" key="1">
    <source>
        <dbReference type="SAM" id="Phobius"/>
    </source>
</evidence>
<protein>
    <recommendedName>
        <fullName evidence="2">DUF418 domain-containing protein</fullName>
    </recommendedName>
</protein>
<feature type="domain" description="DUF418" evidence="2">
    <location>
        <begin position="224"/>
        <end position="377"/>
    </location>
</feature>
<gene>
    <name evidence="3" type="ORF">BAGA_11750</name>
</gene>
<feature type="transmembrane region" description="Helical" evidence="1">
    <location>
        <begin position="87"/>
        <end position="107"/>
    </location>
</feature>
<feature type="transmembrane region" description="Helical" evidence="1">
    <location>
        <begin position="312"/>
        <end position="328"/>
    </location>
</feature>
<feature type="transmembrane region" description="Helical" evidence="1">
    <location>
        <begin position="242"/>
        <end position="260"/>
    </location>
</feature>
<dbReference type="OrthoDB" id="9807744at2"/>
<dbReference type="EMBL" id="JOTM01000002">
    <property type="protein sequence ID" value="KEK25296.1"/>
    <property type="molecule type" value="Genomic_DNA"/>
</dbReference>
<keyword evidence="1" id="KW-0812">Transmembrane</keyword>
<keyword evidence="1" id="KW-1133">Transmembrane helix</keyword>
<dbReference type="AlphaFoldDB" id="A0A073KFK6"/>
<feature type="transmembrane region" description="Helical" evidence="1">
    <location>
        <begin position="12"/>
        <end position="31"/>
    </location>
</feature>
<feature type="transmembrane region" description="Helical" evidence="1">
    <location>
        <begin position="135"/>
        <end position="153"/>
    </location>
</feature>